<keyword evidence="1" id="KW-1133">Transmembrane helix</keyword>
<dbReference type="EMBL" id="JAYMYQ010000005">
    <property type="protein sequence ID" value="KAK7329616.1"/>
    <property type="molecule type" value="Genomic_DNA"/>
</dbReference>
<gene>
    <name evidence="2" type="ORF">VNO77_23786</name>
</gene>
<sequence>MSARLYCTVGKLSFFSIFCYCSLDFLVHLLMMLLIQGRSYTELSCTNCYASKIVTIKQFGNAHKALILVSHYCVVSYFYFSPQCFGYSLVTFLHFHYSGSQSPMHIGRIMGAEVMELEHLDEI</sequence>
<feature type="transmembrane region" description="Helical" evidence="1">
    <location>
        <begin position="12"/>
        <end position="35"/>
    </location>
</feature>
<name>A0AAN9QBU9_CANGL</name>
<evidence type="ECO:0000256" key="1">
    <source>
        <dbReference type="SAM" id="Phobius"/>
    </source>
</evidence>
<protein>
    <submittedName>
        <fullName evidence="2">Uncharacterized protein</fullName>
    </submittedName>
</protein>
<evidence type="ECO:0000313" key="2">
    <source>
        <dbReference type="EMBL" id="KAK7329616.1"/>
    </source>
</evidence>
<evidence type="ECO:0000313" key="3">
    <source>
        <dbReference type="Proteomes" id="UP001367508"/>
    </source>
</evidence>
<keyword evidence="1" id="KW-0812">Transmembrane</keyword>
<dbReference type="Proteomes" id="UP001367508">
    <property type="component" value="Unassembled WGS sequence"/>
</dbReference>
<keyword evidence="3" id="KW-1185">Reference proteome</keyword>
<organism evidence="2 3">
    <name type="scientific">Canavalia gladiata</name>
    <name type="common">Sword bean</name>
    <name type="synonym">Dolichos gladiatus</name>
    <dbReference type="NCBI Taxonomy" id="3824"/>
    <lineage>
        <taxon>Eukaryota</taxon>
        <taxon>Viridiplantae</taxon>
        <taxon>Streptophyta</taxon>
        <taxon>Embryophyta</taxon>
        <taxon>Tracheophyta</taxon>
        <taxon>Spermatophyta</taxon>
        <taxon>Magnoliopsida</taxon>
        <taxon>eudicotyledons</taxon>
        <taxon>Gunneridae</taxon>
        <taxon>Pentapetalae</taxon>
        <taxon>rosids</taxon>
        <taxon>fabids</taxon>
        <taxon>Fabales</taxon>
        <taxon>Fabaceae</taxon>
        <taxon>Papilionoideae</taxon>
        <taxon>50 kb inversion clade</taxon>
        <taxon>NPAAA clade</taxon>
        <taxon>indigoferoid/millettioid clade</taxon>
        <taxon>Phaseoleae</taxon>
        <taxon>Canavalia</taxon>
    </lineage>
</organism>
<keyword evidence="1" id="KW-0472">Membrane</keyword>
<comment type="caution">
    <text evidence="2">The sequence shown here is derived from an EMBL/GenBank/DDBJ whole genome shotgun (WGS) entry which is preliminary data.</text>
</comment>
<proteinExistence type="predicted"/>
<reference evidence="2 3" key="1">
    <citation type="submission" date="2024-01" db="EMBL/GenBank/DDBJ databases">
        <title>The genomes of 5 underutilized Papilionoideae crops provide insights into root nodulation and disease resistanc.</title>
        <authorList>
            <person name="Jiang F."/>
        </authorList>
    </citation>
    <scope>NUCLEOTIDE SEQUENCE [LARGE SCALE GENOMIC DNA]</scope>
    <source>
        <strain evidence="2">LVBAO_FW01</strain>
        <tissue evidence="2">Leaves</tissue>
    </source>
</reference>
<dbReference type="AlphaFoldDB" id="A0AAN9QBU9"/>
<accession>A0AAN9QBU9</accession>